<gene>
    <name evidence="8" type="ORF">FXF46_14350</name>
</gene>
<feature type="domain" description="Tyr recombinase" evidence="6">
    <location>
        <begin position="102"/>
        <end position="276"/>
    </location>
</feature>
<dbReference type="AlphaFoldDB" id="A0AAP9ET60"/>
<dbReference type="InterPro" id="IPR004107">
    <property type="entry name" value="Integrase_SAM-like_N"/>
</dbReference>
<dbReference type="EMBL" id="CP043043">
    <property type="protein sequence ID" value="QEH97299.1"/>
    <property type="molecule type" value="Genomic_DNA"/>
</dbReference>
<reference evidence="8 9" key="1">
    <citation type="submission" date="2019-08" db="EMBL/GenBank/DDBJ databases">
        <title>Gluconobacter frateurii HD924 genome.</title>
        <authorList>
            <person name="Liu Y."/>
            <person name="Zhang P."/>
        </authorList>
    </citation>
    <scope>NUCLEOTIDE SEQUENCE [LARGE SCALE GENOMIC DNA]</scope>
    <source>
        <strain evidence="8 9">HD924</strain>
    </source>
</reference>
<dbReference type="KEGG" id="gti:FXF46_14350"/>
<evidence type="ECO:0000256" key="1">
    <source>
        <dbReference type="ARBA" id="ARBA00008857"/>
    </source>
</evidence>
<dbReference type="InterPro" id="IPR002104">
    <property type="entry name" value="Integrase_catalytic"/>
</dbReference>
<dbReference type="InterPro" id="IPR044068">
    <property type="entry name" value="CB"/>
</dbReference>
<feature type="domain" description="Core-binding (CB)" evidence="7">
    <location>
        <begin position="7"/>
        <end position="80"/>
    </location>
</feature>
<keyword evidence="4" id="KW-0233">DNA recombination</keyword>
<evidence type="ECO:0000256" key="4">
    <source>
        <dbReference type="ARBA" id="ARBA00023172"/>
    </source>
</evidence>
<evidence type="ECO:0000256" key="2">
    <source>
        <dbReference type="ARBA" id="ARBA00022908"/>
    </source>
</evidence>
<dbReference type="PANTHER" id="PTHR30349:SF41">
    <property type="entry name" value="INTEGRASE_RECOMBINASE PROTEIN MJ0367-RELATED"/>
    <property type="match status" value="1"/>
</dbReference>
<dbReference type="InterPro" id="IPR011010">
    <property type="entry name" value="DNA_brk_join_enz"/>
</dbReference>
<dbReference type="Gene3D" id="1.10.443.10">
    <property type="entry name" value="Intergrase catalytic core"/>
    <property type="match status" value="1"/>
</dbReference>
<dbReference type="RefSeq" id="WP_148620956.1">
    <property type="nucleotide sequence ID" value="NZ_CP043043.1"/>
</dbReference>
<comment type="similarity">
    <text evidence="1">Belongs to the 'phage' integrase family.</text>
</comment>
<evidence type="ECO:0000259" key="7">
    <source>
        <dbReference type="PROSITE" id="PS51900"/>
    </source>
</evidence>
<accession>A0AAP9ET60</accession>
<dbReference type="InterPro" id="IPR013762">
    <property type="entry name" value="Integrase-like_cat_sf"/>
</dbReference>
<evidence type="ECO:0000313" key="8">
    <source>
        <dbReference type="EMBL" id="QEH97299.1"/>
    </source>
</evidence>
<evidence type="ECO:0000256" key="5">
    <source>
        <dbReference type="PROSITE-ProRule" id="PRU01248"/>
    </source>
</evidence>
<dbReference type="InterPro" id="IPR050090">
    <property type="entry name" value="Tyrosine_recombinase_XerCD"/>
</dbReference>
<name>A0AAP9ET60_GLUTH</name>
<keyword evidence="3 5" id="KW-0238">DNA-binding</keyword>
<organism evidence="8 9">
    <name type="scientific">Gluconobacter thailandicus</name>
    <dbReference type="NCBI Taxonomy" id="257438"/>
    <lineage>
        <taxon>Bacteria</taxon>
        <taxon>Pseudomonadati</taxon>
        <taxon>Pseudomonadota</taxon>
        <taxon>Alphaproteobacteria</taxon>
        <taxon>Acetobacterales</taxon>
        <taxon>Acetobacteraceae</taxon>
        <taxon>Gluconobacter</taxon>
    </lineage>
</organism>
<dbReference type="Pfam" id="PF00589">
    <property type="entry name" value="Phage_integrase"/>
    <property type="match status" value="1"/>
</dbReference>
<keyword evidence="2" id="KW-0229">DNA integration</keyword>
<evidence type="ECO:0000313" key="9">
    <source>
        <dbReference type="Proteomes" id="UP000323560"/>
    </source>
</evidence>
<dbReference type="Gene3D" id="1.10.150.130">
    <property type="match status" value="1"/>
</dbReference>
<dbReference type="InterPro" id="IPR010998">
    <property type="entry name" value="Integrase_recombinase_N"/>
</dbReference>
<protein>
    <submittedName>
        <fullName evidence="8">Tyrosine-type recombinase/integrase</fullName>
    </submittedName>
</protein>
<dbReference type="GO" id="GO:0003677">
    <property type="term" value="F:DNA binding"/>
    <property type="evidence" value="ECO:0007669"/>
    <property type="project" value="UniProtKB-UniRule"/>
</dbReference>
<evidence type="ECO:0000259" key="6">
    <source>
        <dbReference type="PROSITE" id="PS51898"/>
    </source>
</evidence>
<dbReference type="SUPFAM" id="SSF56349">
    <property type="entry name" value="DNA breaking-rejoining enzymes"/>
    <property type="match status" value="1"/>
</dbReference>
<dbReference type="GO" id="GO:0006310">
    <property type="term" value="P:DNA recombination"/>
    <property type="evidence" value="ECO:0007669"/>
    <property type="project" value="UniProtKB-KW"/>
</dbReference>
<dbReference type="GO" id="GO:0015074">
    <property type="term" value="P:DNA integration"/>
    <property type="evidence" value="ECO:0007669"/>
    <property type="project" value="UniProtKB-KW"/>
</dbReference>
<evidence type="ECO:0000256" key="3">
    <source>
        <dbReference type="ARBA" id="ARBA00023125"/>
    </source>
</evidence>
<dbReference type="PROSITE" id="PS51900">
    <property type="entry name" value="CB"/>
    <property type="match status" value="1"/>
</dbReference>
<sequence length="277" mass="30401">MEKCPISLDERLVKSWLRGRSKCTEAAYRSDLSGFASAVGKPLADVTLEDVQDWYGSLAGAEASKRRKLAAVKSCLRFAAENRFIEHNVASPVRPAKVQEDLHERILSEAEVLGMIEGEDDARRKAVLRTLYLMGLRNAEACGLTWRDLTRKKQGGTASIFGKGGKTRHVSVPASLWRQWEETRVDKRADAPVLIGVDGRALNHEAISRIVKRAAKRAGITAPVTPHWLRHACASHALDNGAPPHVVQAMLGHSSLATTTRYAHVRDGEGTGDWLKG</sequence>
<dbReference type="PANTHER" id="PTHR30349">
    <property type="entry name" value="PHAGE INTEGRASE-RELATED"/>
    <property type="match status" value="1"/>
</dbReference>
<dbReference type="PROSITE" id="PS51898">
    <property type="entry name" value="TYR_RECOMBINASE"/>
    <property type="match status" value="1"/>
</dbReference>
<dbReference type="Proteomes" id="UP000323560">
    <property type="component" value="Chromosome"/>
</dbReference>
<dbReference type="Pfam" id="PF02899">
    <property type="entry name" value="Phage_int_SAM_1"/>
    <property type="match status" value="1"/>
</dbReference>
<proteinExistence type="inferred from homology"/>